<evidence type="ECO:0000313" key="8">
    <source>
        <dbReference type="Proteomes" id="UP001236369"/>
    </source>
</evidence>
<keyword evidence="2" id="KW-0229">DNA integration</keyword>
<dbReference type="CDD" id="cd01184">
    <property type="entry name" value="INT_C_like_1"/>
    <property type="match status" value="1"/>
</dbReference>
<dbReference type="PANTHER" id="PTHR30349:SF41">
    <property type="entry name" value="INTEGRASE_RECOMBINASE PROTEIN MJ0367-RELATED"/>
    <property type="match status" value="1"/>
</dbReference>
<reference evidence="7 8" key="1">
    <citation type="submission" date="2023-07" db="EMBL/GenBank/DDBJ databases">
        <title>Genomic Encyclopedia of Type Strains, Phase IV (KMG-IV): sequencing the most valuable type-strain genomes for metagenomic binning, comparative biology and taxonomic classification.</title>
        <authorList>
            <person name="Goeker M."/>
        </authorList>
    </citation>
    <scope>NUCLEOTIDE SEQUENCE [LARGE SCALE GENOMIC DNA]</scope>
    <source>
        <strain evidence="7 8">DSM 19562</strain>
    </source>
</reference>
<name>A0ABU0HPA8_9HYPH</name>
<dbReference type="InterPro" id="IPR002104">
    <property type="entry name" value="Integrase_catalytic"/>
</dbReference>
<dbReference type="Gene3D" id="1.10.443.10">
    <property type="entry name" value="Intergrase catalytic core"/>
    <property type="match status" value="1"/>
</dbReference>
<comment type="similarity">
    <text evidence="1">Belongs to the 'phage' integrase family.</text>
</comment>
<dbReference type="Proteomes" id="UP001236369">
    <property type="component" value="Unassembled WGS sequence"/>
</dbReference>
<dbReference type="EMBL" id="JAUSVV010000006">
    <property type="protein sequence ID" value="MDQ0443545.1"/>
    <property type="molecule type" value="Genomic_DNA"/>
</dbReference>
<protein>
    <submittedName>
        <fullName evidence="7">Integrase</fullName>
    </submittedName>
</protein>
<evidence type="ECO:0000256" key="3">
    <source>
        <dbReference type="ARBA" id="ARBA00023125"/>
    </source>
</evidence>
<evidence type="ECO:0000256" key="4">
    <source>
        <dbReference type="ARBA" id="ARBA00023172"/>
    </source>
</evidence>
<keyword evidence="8" id="KW-1185">Reference proteome</keyword>
<comment type="caution">
    <text evidence="7">The sequence shown here is derived from an EMBL/GenBank/DDBJ whole genome shotgun (WGS) entry which is preliminary data.</text>
</comment>
<dbReference type="RefSeq" id="WP_238247710.1">
    <property type="nucleotide sequence ID" value="NZ_BPQX01000013.1"/>
</dbReference>
<dbReference type="InterPro" id="IPR050090">
    <property type="entry name" value="Tyrosine_recombinase_XerCD"/>
</dbReference>
<dbReference type="Pfam" id="PF00589">
    <property type="entry name" value="Phage_integrase"/>
    <property type="match status" value="1"/>
</dbReference>
<keyword evidence="4" id="KW-0233">DNA recombination</keyword>
<evidence type="ECO:0000313" key="7">
    <source>
        <dbReference type="EMBL" id="MDQ0443545.1"/>
    </source>
</evidence>
<dbReference type="InterPro" id="IPR011010">
    <property type="entry name" value="DNA_brk_join_enz"/>
</dbReference>
<evidence type="ECO:0000256" key="2">
    <source>
        <dbReference type="ARBA" id="ARBA00022908"/>
    </source>
</evidence>
<organism evidence="7 8">
    <name type="scientific">Methylobacterium persicinum</name>
    <dbReference type="NCBI Taxonomy" id="374426"/>
    <lineage>
        <taxon>Bacteria</taxon>
        <taxon>Pseudomonadati</taxon>
        <taxon>Pseudomonadota</taxon>
        <taxon>Alphaproteobacteria</taxon>
        <taxon>Hyphomicrobiales</taxon>
        <taxon>Methylobacteriaceae</taxon>
        <taxon>Methylobacterium</taxon>
    </lineage>
</organism>
<evidence type="ECO:0000259" key="6">
    <source>
        <dbReference type="Pfam" id="PF00589"/>
    </source>
</evidence>
<gene>
    <name evidence="7" type="ORF">QO016_003048</name>
</gene>
<evidence type="ECO:0000256" key="5">
    <source>
        <dbReference type="SAM" id="MobiDB-lite"/>
    </source>
</evidence>
<accession>A0ABU0HPA8</accession>
<feature type="region of interest" description="Disordered" evidence="5">
    <location>
        <begin position="212"/>
        <end position="244"/>
    </location>
</feature>
<proteinExistence type="inferred from homology"/>
<feature type="domain" description="Tyr recombinase" evidence="6">
    <location>
        <begin position="354"/>
        <end position="537"/>
    </location>
</feature>
<dbReference type="SUPFAM" id="SSF56349">
    <property type="entry name" value="DNA breaking-rejoining enzymes"/>
    <property type="match status" value="1"/>
</dbReference>
<dbReference type="InterPro" id="IPR013762">
    <property type="entry name" value="Integrase-like_cat_sf"/>
</dbReference>
<keyword evidence="3" id="KW-0238">DNA-binding</keyword>
<sequence length="560" mass="63051">MRQMVGLVQRRGIFYFRRTIPEALRAAMPAVLGTAGPGIFDESASVSLKGSRAGREFWVSLATRDEDEARSRARRLDGEADALFRMATCRLTLSAKPKISELDDVAIQGLVETFRHRKLAADEAQRRGTDALSREAFDALGQAIAVREAELRDANARGDCGATHFDIDAMRTVGDAGLNIEFGSPADRRLYIAFVEAEIEVMTIIRDRQRGLTRPTPALPSSDLSRSPERNSRSAPGRADVPTPEEILGWWRNDQKPTDKTFYTFSSKIRRWTAFLAERGVAFHRATLSDASDWKIASLGERSVKSVSNDLHAAKAIYGWAVANGKCPINPFSGLKQPRPAVKGQRRSTKRDYTEEEATRILVAARDYSGYRRWVPWIACFTGARISEICQLERSDIVSSNGIHYLRMTTEQDVRNAERQAPDLDKVKKRLKNHSSKRIIPIHPRLIEEGFIEFVEACKHRDVFSDATPDRFGIRGGNATKVISRWVRDKLEITDPRISPSHSFRHRFSTICKNFYVPSEMRDRLMGHSSGEASELYGEDYWISTLAPQISKLPVPRGLD</sequence>
<dbReference type="PANTHER" id="PTHR30349">
    <property type="entry name" value="PHAGE INTEGRASE-RELATED"/>
    <property type="match status" value="1"/>
</dbReference>
<evidence type="ECO:0000256" key="1">
    <source>
        <dbReference type="ARBA" id="ARBA00008857"/>
    </source>
</evidence>